<sequence length="368" mass="38993">MRSPSPNDLVFLTGGTGFIGMSTLLELLSAGHRVRAAVRSESKATELLTHPKITPLNRHGNLIVTIVPDITIQGAYDSAVDQATHVIHVASPLAAGADTVPADQHHAHFIKPAVDGTINLLEAAERSGSVRRVVVTSSFVALATLAALEGRAPTDATHPITPSSRPPLAEGPYESEFAAYAASKVAALRATEAWAARVRPGFDIVHLHPGFVLGRNPAATTPAQCLRGTNSAVLALVLGNKRGAPLAGATVHIEDVARAHVAALDPAVYGGESYILSGEVRWEDAVGAAKREFGKAFEERVLMEGGKQETLDMPMDTSATEMVFGWEFKGYEEQVRSVVGQFLALRAQARRNRNKTVSRAGAEAAVAR</sequence>
<dbReference type="SUPFAM" id="SSF51735">
    <property type="entry name" value="NAD(P)-binding Rossmann-fold domains"/>
    <property type="match status" value="1"/>
</dbReference>
<comment type="similarity">
    <text evidence="2">Belongs to the NAD(P)-dependent epimerase/dehydratase family. Dihydroflavonol-4-reductase subfamily.</text>
</comment>
<dbReference type="InterPro" id="IPR001509">
    <property type="entry name" value="Epimerase_deHydtase"/>
</dbReference>
<dbReference type="Gene3D" id="3.40.50.720">
    <property type="entry name" value="NAD(P)-binding Rossmann-like Domain"/>
    <property type="match status" value="1"/>
</dbReference>
<dbReference type="InterPro" id="IPR036291">
    <property type="entry name" value="NAD(P)-bd_dom_sf"/>
</dbReference>
<evidence type="ECO:0000313" key="4">
    <source>
        <dbReference type="EMBL" id="KAK3904436.1"/>
    </source>
</evidence>
<dbReference type="PANTHER" id="PTHR10366">
    <property type="entry name" value="NAD DEPENDENT EPIMERASE/DEHYDRATASE"/>
    <property type="match status" value="1"/>
</dbReference>
<dbReference type="Proteomes" id="UP001303889">
    <property type="component" value="Unassembled WGS sequence"/>
</dbReference>
<dbReference type="AlphaFoldDB" id="A0AAN6MQ72"/>
<feature type="domain" description="Ketoreductase" evidence="3">
    <location>
        <begin position="8"/>
        <end position="215"/>
    </location>
</feature>
<reference evidence="4" key="2">
    <citation type="submission" date="2023-05" db="EMBL/GenBank/DDBJ databases">
        <authorList>
            <consortium name="Lawrence Berkeley National Laboratory"/>
            <person name="Steindorff A."/>
            <person name="Hensen N."/>
            <person name="Bonometti L."/>
            <person name="Westerberg I."/>
            <person name="Brannstrom I.O."/>
            <person name="Guillou S."/>
            <person name="Cros-Aarteil S."/>
            <person name="Calhoun S."/>
            <person name="Haridas S."/>
            <person name="Kuo A."/>
            <person name="Mondo S."/>
            <person name="Pangilinan J."/>
            <person name="Riley R."/>
            <person name="Labutti K."/>
            <person name="Andreopoulos B."/>
            <person name="Lipzen A."/>
            <person name="Chen C."/>
            <person name="Yanf M."/>
            <person name="Daum C."/>
            <person name="Ng V."/>
            <person name="Clum A."/>
            <person name="Ohm R."/>
            <person name="Martin F."/>
            <person name="Silar P."/>
            <person name="Natvig D."/>
            <person name="Lalanne C."/>
            <person name="Gautier V."/>
            <person name="Ament-Velasquez S.L."/>
            <person name="Kruys A."/>
            <person name="Hutchinson M.I."/>
            <person name="Powell A.J."/>
            <person name="Barry K."/>
            <person name="Miller A.N."/>
            <person name="Grigoriev I.V."/>
            <person name="Debuchy R."/>
            <person name="Gladieux P."/>
            <person name="Thoren M.H."/>
            <person name="Johannesson H."/>
        </authorList>
    </citation>
    <scope>NUCLEOTIDE SEQUENCE</scope>
    <source>
        <strain evidence="4">CBS 103.79</strain>
    </source>
</reference>
<dbReference type="PANTHER" id="PTHR10366:SF564">
    <property type="entry name" value="STEROL-4-ALPHA-CARBOXYLATE 3-DEHYDROGENASE, DECARBOXYLATING"/>
    <property type="match status" value="1"/>
</dbReference>
<name>A0AAN6MQ72_9PEZI</name>
<gene>
    <name evidence="4" type="ORF">C8A05DRAFT_42472</name>
</gene>
<dbReference type="EMBL" id="MU855397">
    <property type="protein sequence ID" value="KAK3904436.1"/>
    <property type="molecule type" value="Genomic_DNA"/>
</dbReference>
<proteinExistence type="inferred from homology"/>
<dbReference type="InterPro" id="IPR050425">
    <property type="entry name" value="NAD(P)_dehydrat-like"/>
</dbReference>
<accession>A0AAN6MQ72</accession>
<dbReference type="InterPro" id="IPR057326">
    <property type="entry name" value="KR_dom"/>
</dbReference>
<evidence type="ECO:0000256" key="1">
    <source>
        <dbReference type="ARBA" id="ARBA00023002"/>
    </source>
</evidence>
<dbReference type="GO" id="GO:0016616">
    <property type="term" value="F:oxidoreductase activity, acting on the CH-OH group of donors, NAD or NADP as acceptor"/>
    <property type="evidence" value="ECO:0007669"/>
    <property type="project" value="TreeGrafter"/>
</dbReference>
<organism evidence="4 5">
    <name type="scientific">Staphylotrichum tortipilum</name>
    <dbReference type="NCBI Taxonomy" id="2831512"/>
    <lineage>
        <taxon>Eukaryota</taxon>
        <taxon>Fungi</taxon>
        <taxon>Dikarya</taxon>
        <taxon>Ascomycota</taxon>
        <taxon>Pezizomycotina</taxon>
        <taxon>Sordariomycetes</taxon>
        <taxon>Sordariomycetidae</taxon>
        <taxon>Sordariales</taxon>
        <taxon>Chaetomiaceae</taxon>
        <taxon>Staphylotrichum</taxon>
    </lineage>
</organism>
<dbReference type="Pfam" id="PF01370">
    <property type="entry name" value="Epimerase"/>
    <property type="match status" value="1"/>
</dbReference>
<evidence type="ECO:0000259" key="3">
    <source>
        <dbReference type="SMART" id="SM00822"/>
    </source>
</evidence>
<reference evidence="4" key="1">
    <citation type="journal article" date="2023" name="Mol. Phylogenet. Evol.">
        <title>Genome-scale phylogeny and comparative genomics of the fungal order Sordariales.</title>
        <authorList>
            <person name="Hensen N."/>
            <person name="Bonometti L."/>
            <person name="Westerberg I."/>
            <person name="Brannstrom I.O."/>
            <person name="Guillou S."/>
            <person name="Cros-Aarteil S."/>
            <person name="Calhoun S."/>
            <person name="Haridas S."/>
            <person name="Kuo A."/>
            <person name="Mondo S."/>
            <person name="Pangilinan J."/>
            <person name="Riley R."/>
            <person name="LaButti K."/>
            <person name="Andreopoulos B."/>
            <person name="Lipzen A."/>
            <person name="Chen C."/>
            <person name="Yan M."/>
            <person name="Daum C."/>
            <person name="Ng V."/>
            <person name="Clum A."/>
            <person name="Steindorff A."/>
            <person name="Ohm R.A."/>
            <person name="Martin F."/>
            <person name="Silar P."/>
            <person name="Natvig D.O."/>
            <person name="Lalanne C."/>
            <person name="Gautier V."/>
            <person name="Ament-Velasquez S.L."/>
            <person name="Kruys A."/>
            <person name="Hutchinson M.I."/>
            <person name="Powell A.J."/>
            <person name="Barry K."/>
            <person name="Miller A.N."/>
            <person name="Grigoriev I.V."/>
            <person name="Debuchy R."/>
            <person name="Gladieux P."/>
            <person name="Hiltunen Thoren M."/>
            <person name="Johannesson H."/>
        </authorList>
    </citation>
    <scope>NUCLEOTIDE SEQUENCE</scope>
    <source>
        <strain evidence="4">CBS 103.79</strain>
    </source>
</reference>
<protein>
    <submittedName>
        <fullName evidence="4">NADPH-dependent methylglyoxal reductase GRP2</fullName>
    </submittedName>
</protein>
<keyword evidence="1" id="KW-0560">Oxidoreductase</keyword>
<dbReference type="SMART" id="SM00822">
    <property type="entry name" value="PKS_KR"/>
    <property type="match status" value="1"/>
</dbReference>
<comment type="caution">
    <text evidence="4">The sequence shown here is derived from an EMBL/GenBank/DDBJ whole genome shotgun (WGS) entry which is preliminary data.</text>
</comment>
<evidence type="ECO:0000313" key="5">
    <source>
        <dbReference type="Proteomes" id="UP001303889"/>
    </source>
</evidence>
<keyword evidence="5" id="KW-1185">Reference proteome</keyword>
<evidence type="ECO:0000256" key="2">
    <source>
        <dbReference type="ARBA" id="ARBA00023445"/>
    </source>
</evidence>